<dbReference type="Proteomes" id="UP001178508">
    <property type="component" value="Chromosome 24"/>
</dbReference>
<name>A0AAV1HP16_XYRNO</name>
<feature type="compositionally biased region" description="Polar residues" evidence="1">
    <location>
        <begin position="78"/>
        <end position="90"/>
    </location>
</feature>
<proteinExistence type="predicted"/>
<evidence type="ECO:0000313" key="3">
    <source>
        <dbReference type="Proteomes" id="UP001178508"/>
    </source>
</evidence>
<feature type="compositionally biased region" description="Polar residues" evidence="1">
    <location>
        <begin position="55"/>
        <end position="65"/>
    </location>
</feature>
<dbReference type="AlphaFoldDB" id="A0AAV1HP16"/>
<protein>
    <submittedName>
        <fullName evidence="2">LOW QUALITY PROTEIN: zinc finger E-box-binding homeobox 2b</fullName>
    </submittedName>
</protein>
<organism evidence="2 3">
    <name type="scientific">Xyrichtys novacula</name>
    <name type="common">Pearly razorfish</name>
    <name type="synonym">Hemipteronotus novacula</name>
    <dbReference type="NCBI Taxonomy" id="13765"/>
    <lineage>
        <taxon>Eukaryota</taxon>
        <taxon>Metazoa</taxon>
        <taxon>Chordata</taxon>
        <taxon>Craniata</taxon>
        <taxon>Vertebrata</taxon>
        <taxon>Euteleostomi</taxon>
        <taxon>Actinopterygii</taxon>
        <taxon>Neopterygii</taxon>
        <taxon>Teleostei</taxon>
        <taxon>Neoteleostei</taxon>
        <taxon>Acanthomorphata</taxon>
        <taxon>Eupercaria</taxon>
        <taxon>Labriformes</taxon>
        <taxon>Labridae</taxon>
        <taxon>Xyrichtys</taxon>
    </lineage>
</organism>
<gene>
    <name evidence="2" type="ORF">XNOV1_A022526</name>
</gene>
<evidence type="ECO:0000256" key="1">
    <source>
        <dbReference type="SAM" id="MobiDB-lite"/>
    </source>
</evidence>
<reference evidence="2" key="1">
    <citation type="submission" date="2023-08" db="EMBL/GenBank/DDBJ databases">
        <authorList>
            <person name="Alioto T."/>
            <person name="Alioto T."/>
            <person name="Gomez Garrido J."/>
        </authorList>
    </citation>
    <scope>NUCLEOTIDE SEQUENCE</scope>
</reference>
<feature type="region of interest" description="Disordered" evidence="1">
    <location>
        <begin position="55"/>
        <end position="117"/>
    </location>
</feature>
<accession>A0AAV1HP16</accession>
<feature type="compositionally biased region" description="Basic and acidic residues" evidence="1">
    <location>
        <begin position="108"/>
        <end position="117"/>
    </location>
</feature>
<dbReference type="EMBL" id="OY660887">
    <property type="protein sequence ID" value="CAJ1087702.1"/>
    <property type="molecule type" value="Genomic_DNA"/>
</dbReference>
<sequence length="117" mass="12743">MGRPLAGSELRGPFISDPQIFFKVYPLRSRAAKLRTTSLLLPGYLGTSVTSPTSSVAYSAYQPPTGQAPALTRRGPTPATSPLSQLSLGWSEQKKPLLSENLKRRRSDKAEELPETD</sequence>
<keyword evidence="2" id="KW-0238">DNA-binding</keyword>
<keyword evidence="2" id="KW-0371">Homeobox</keyword>
<dbReference type="GO" id="GO:0003677">
    <property type="term" value="F:DNA binding"/>
    <property type="evidence" value="ECO:0007669"/>
    <property type="project" value="UniProtKB-KW"/>
</dbReference>
<keyword evidence="3" id="KW-1185">Reference proteome</keyword>
<evidence type="ECO:0000313" key="2">
    <source>
        <dbReference type="EMBL" id="CAJ1087702.1"/>
    </source>
</evidence>